<accession>A0ABR1R751</accession>
<dbReference type="EMBL" id="JAQQWI010000018">
    <property type="protein sequence ID" value="KAK8001543.1"/>
    <property type="molecule type" value="Genomic_DNA"/>
</dbReference>
<reference evidence="3 4" key="1">
    <citation type="submission" date="2023-01" db="EMBL/GenBank/DDBJ databases">
        <title>Analysis of 21 Apiospora genomes using comparative genomics revels a genus with tremendous synthesis potential of carbohydrate active enzymes and secondary metabolites.</title>
        <authorList>
            <person name="Sorensen T."/>
        </authorList>
    </citation>
    <scope>NUCLEOTIDE SEQUENCE [LARGE SCALE GENOMIC DNA]</scope>
    <source>
        <strain evidence="3 4">CBS 20057</strain>
    </source>
</reference>
<evidence type="ECO:0000256" key="2">
    <source>
        <dbReference type="SAM" id="SignalP"/>
    </source>
</evidence>
<sequence>MRRDFLLCLAAILSGVSIGEPLLDTTPGPAMPVETTQLAHQETTNTTSPANMPRGPYENEEDEDQQPQCPSLYRMFVEDIQRVPARVWKAMSWGVPLPFAGYSVCDLIGLDRYRVKGCTTMGVGPCIMIVMNAIGDEMLARELLAQEIQRAAAIGKGGGDR</sequence>
<keyword evidence="4" id="KW-1185">Reference proteome</keyword>
<gene>
    <name evidence="3" type="ORF">PG991_013765</name>
</gene>
<feature type="compositionally biased region" description="Polar residues" evidence="1">
    <location>
        <begin position="39"/>
        <end position="50"/>
    </location>
</feature>
<organism evidence="3 4">
    <name type="scientific">Apiospora marii</name>
    <dbReference type="NCBI Taxonomy" id="335849"/>
    <lineage>
        <taxon>Eukaryota</taxon>
        <taxon>Fungi</taxon>
        <taxon>Dikarya</taxon>
        <taxon>Ascomycota</taxon>
        <taxon>Pezizomycotina</taxon>
        <taxon>Sordariomycetes</taxon>
        <taxon>Xylariomycetidae</taxon>
        <taxon>Amphisphaeriales</taxon>
        <taxon>Apiosporaceae</taxon>
        <taxon>Apiospora</taxon>
    </lineage>
</organism>
<protein>
    <submittedName>
        <fullName evidence="3">Uncharacterized protein</fullName>
    </submittedName>
</protein>
<name>A0ABR1R751_9PEZI</name>
<proteinExistence type="predicted"/>
<evidence type="ECO:0000313" key="4">
    <source>
        <dbReference type="Proteomes" id="UP001396898"/>
    </source>
</evidence>
<feature type="region of interest" description="Disordered" evidence="1">
    <location>
        <begin position="39"/>
        <end position="66"/>
    </location>
</feature>
<dbReference type="Proteomes" id="UP001396898">
    <property type="component" value="Unassembled WGS sequence"/>
</dbReference>
<feature type="chain" id="PRO_5046262421" evidence="2">
    <location>
        <begin position="20"/>
        <end position="161"/>
    </location>
</feature>
<evidence type="ECO:0000313" key="3">
    <source>
        <dbReference type="EMBL" id="KAK8001543.1"/>
    </source>
</evidence>
<feature type="signal peptide" evidence="2">
    <location>
        <begin position="1"/>
        <end position="19"/>
    </location>
</feature>
<keyword evidence="2" id="KW-0732">Signal</keyword>
<comment type="caution">
    <text evidence="3">The sequence shown here is derived from an EMBL/GenBank/DDBJ whole genome shotgun (WGS) entry which is preliminary data.</text>
</comment>
<evidence type="ECO:0000256" key="1">
    <source>
        <dbReference type="SAM" id="MobiDB-lite"/>
    </source>
</evidence>